<keyword evidence="3" id="KW-1185">Reference proteome</keyword>
<evidence type="ECO:0000313" key="3">
    <source>
        <dbReference type="Proteomes" id="UP001597203"/>
    </source>
</evidence>
<keyword evidence="1" id="KW-1133">Transmembrane helix</keyword>
<evidence type="ECO:0000313" key="2">
    <source>
        <dbReference type="EMBL" id="MFD1104037.1"/>
    </source>
</evidence>
<dbReference type="EMBL" id="JBHTLS010000027">
    <property type="protein sequence ID" value="MFD1104037.1"/>
    <property type="molecule type" value="Genomic_DNA"/>
</dbReference>
<sequence>MIRERQRSRRPIFLWLAGGIGVLVMMLVIFVLISMADARSKPIVRHVTLHLPGFAANSAPTKIALLADIHLGNRGMKPARPADIVG</sequence>
<dbReference type="RefSeq" id="WP_380909126.1">
    <property type="nucleotide sequence ID" value="NZ_JBHTLS010000027.1"/>
</dbReference>
<evidence type="ECO:0008006" key="4">
    <source>
        <dbReference type="Google" id="ProtNLM"/>
    </source>
</evidence>
<comment type="caution">
    <text evidence="2">The sequence shown here is derived from an EMBL/GenBank/DDBJ whole genome shotgun (WGS) entry which is preliminary data.</text>
</comment>
<keyword evidence="1" id="KW-0472">Membrane</keyword>
<gene>
    <name evidence="2" type="ORF">ACFQ24_03820</name>
</gene>
<keyword evidence="1" id="KW-0812">Transmembrane</keyword>
<proteinExistence type="predicted"/>
<feature type="transmembrane region" description="Helical" evidence="1">
    <location>
        <begin position="12"/>
        <end position="36"/>
    </location>
</feature>
<organism evidence="2 3">
    <name type="scientific">Sphingobium olei</name>
    <dbReference type="NCBI Taxonomy" id="420955"/>
    <lineage>
        <taxon>Bacteria</taxon>
        <taxon>Pseudomonadati</taxon>
        <taxon>Pseudomonadota</taxon>
        <taxon>Alphaproteobacteria</taxon>
        <taxon>Sphingomonadales</taxon>
        <taxon>Sphingomonadaceae</taxon>
        <taxon>Sphingobium</taxon>
    </lineage>
</organism>
<protein>
    <recommendedName>
        <fullName evidence="4">Metallophosphoesterase</fullName>
    </recommendedName>
</protein>
<accession>A0ABW3NX98</accession>
<name>A0ABW3NX98_9SPHN</name>
<dbReference type="Proteomes" id="UP001597203">
    <property type="component" value="Unassembled WGS sequence"/>
</dbReference>
<evidence type="ECO:0000256" key="1">
    <source>
        <dbReference type="SAM" id="Phobius"/>
    </source>
</evidence>
<reference evidence="3" key="1">
    <citation type="journal article" date="2019" name="Int. J. Syst. Evol. Microbiol.">
        <title>The Global Catalogue of Microorganisms (GCM) 10K type strain sequencing project: providing services to taxonomists for standard genome sequencing and annotation.</title>
        <authorList>
            <consortium name="The Broad Institute Genomics Platform"/>
            <consortium name="The Broad Institute Genome Sequencing Center for Infectious Disease"/>
            <person name="Wu L."/>
            <person name="Ma J."/>
        </authorList>
    </citation>
    <scope>NUCLEOTIDE SEQUENCE [LARGE SCALE GENOMIC DNA]</scope>
    <source>
        <strain evidence="3">CCUG 54329</strain>
    </source>
</reference>